<dbReference type="PROSITE" id="PS51257">
    <property type="entry name" value="PROKAR_LIPOPROTEIN"/>
    <property type="match status" value="1"/>
</dbReference>
<evidence type="ECO:0000313" key="4">
    <source>
        <dbReference type="Proteomes" id="UP000242469"/>
    </source>
</evidence>
<dbReference type="AlphaFoldDB" id="A0A1H3YNV8"/>
<proteinExistence type="predicted"/>
<dbReference type="PANTHER" id="PTHR38037">
    <property type="entry name" value="ZN_PROTEASE DOMAIN-CONTAINING PROTEIN"/>
    <property type="match status" value="1"/>
</dbReference>
<dbReference type="PANTHER" id="PTHR38037:SF2">
    <property type="entry name" value="ATP-DEPENDENT ZINC PROTEASE DOMAIN-CONTAINING PROTEIN-RELATED"/>
    <property type="match status" value="1"/>
</dbReference>
<accession>A0A1H3YNV8</accession>
<dbReference type="Gene3D" id="2.40.70.10">
    <property type="entry name" value="Acid Proteases"/>
    <property type="match status" value="1"/>
</dbReference>
<name>A0A1H3YNV8_9GAMM</name>
<evidence type="ECO:0000313" key="3">
    <source>
        <dbReference type="EMBL" id="SEA12692.1"/>
    </source>
</evidence>
<sequence length="269" mass="30704">MLSTRSSRSRITRLTFLLGLAVLLSGCSHDRYLFLERAELDQLEQQHKLQQQRIEALEALETRTLEQFDVMETRQQLRQQALLDRLSRQQDLIQSLPQQQASILPPQPTTSEPSARLKGKLVVGETEPIYIADPGLVYTARIDSGATTSSLHALNIQRFERNGQPWVRFDISVPGRDETLTMEHEISRRARIIQSNTDDPERRIVVELPFMIGDHRDLAEFTLSDRSHLTYPVLVGRNILRDVMLIDVGQEFVTELPEGLNTEQGAKTP</sequence>
<dbReference type="STRING" id="1122198.SAMN02745729_101531"/>
<reference evidence="4" key="1">
    <citation type="submission" date="2016-10" db="EMBL/GenBank/DDBJ databases">
        <authorList>
            <person name="Varghese N."/>
            <person name="Submissions S."/>
        </authorList>
    </citation>
    <scope>NUCLEOTIDE SEQUENCE [LARGE SCALE GENOMIC DNA]</scope>
    <source>
        <strain evidence="4">DSM 11526</strain>
    </source>
</reference>
<evidence type="ECO:0000259" key="2">
    <source>
        <dbReference type="Pfam" id="PF05618"/>
    </source>
</evidence>
<feature type="coiled-coil region" evidence="1">
    <location>
        <begin position="33"/>
        <end position="60"/>
    </location>
</feature>
<dbReference type="RefSeq" id="WP_091822612.1">
    <property type="nucleotide sequence ID" value="NZ_FNRJ01000001.1"/>
</dbReference>
<dbReference type="OrthoDB" id="8546610at2"/>
<dbReference type="InterPro" id="IPR008503">
    <property type="entry name" value="Asp_endopeptidase"/>
</dbReference>
<protein>
    <submittedName>
        <fullName evidence="3">Uncharacterized conserved protein</fullName>
    </submittedName>
</protein>
<keyword evidence="1" id="KW-0175">Coiled coil</keyword>
<gene>
    <name evidence="3" type="ORF">SAMN02745729_101531</name>
</gene>
<dbReference type="InterPro" id="IPR021109">
    <property type="entry name" value="Peptidase_aspartic_dom_sf"/>
</dbReference>
<dbReference type="SUPFAM" id="SSF50630">
    <property type="entry name" value="Acid proteases"/>
    <property type="match status" value="1"/>
</dbReference>
<feature type="domain" description="Retropepsin-like aspartic endopeptidase" evidence="2">
    <location>
        <begin position="122"/>
        <end position="254"/>
    </location>
</feature>
<keyword evidence="4" id="KW-1185">Reference proteome</keyword>
<dbReference type="EMBL" id="FNRJ01000001">
    <property type="protein sequence ID" value="SEA12692.1"/>
    <property type="molecule type" value="Genomic_DNA"/>
</dbReference>
<dbReference type="Proteomes" id="UP000242469">
    <property type="component" value="Unassembled WGS sequence"/>
</dbReference>
<evidence type="ECO:0000256" key="1">
    <source>
        <dbReference type="SAM" id="Coils"/>
    </source>
</evidence>
<dbReference type="Pfam" id="PF05618">
    <property type="entry name" value="Zn_protease"/>
    <property type="match status" value="1"/>
</dbReference>
<organism evidence="3 4">
    <name type="scientific">Marinobacterium iners DSM 11526</name>
    <dbReference type="NCBI Taxonomy" id="1122198"/>
    <lineage>
        <taxon>Bacteria</taxon>
        <taxon>Pseudomonadati</taxon>
        <taxon>Pseudomonadota</taxon>
        <taxon>Gammaproteobacteria</taxon>
        <taxon>Oceanospirillales</taxon>
        <taxon>Oceanospirillaceae</taxon>
        <taxon>Marinobacterium</taxon>
    </lineage>
</organism>